<keyword evidence="4" id="KW-1185">Reference proteome</keyword>
<name>A0A4Y2RDR8_ARAVE</name>
<feature type="non-terminal residue" evidence="2">
    <location>
        <position position="1"/>
    </location>
</feature>
<reference evidence="2 4" key="1">
    <citation type="journal article" date="2019" name="Sci. Rep.">
        <title>Orb-weaving spider Araneus ventricosus genome elucidates the spidroin gene catalogue.</title>
        <authorList>
            <person name="Kono N."/>
            <person name="Nakamura H."/>
            <person name="Ohtoshi R."/>
            <person name="Moran D.A.P."/>
            <person name="Shinohara A."/>
            <person name="Yoshida Y."/>
            <person name="Fujiwara M."/>
            <person name="Mori M."/>
            <person name="Tomita M."/>
            <person name="Arakawa K."/>
        </authorList>
    </citation>
    <scope>NUCLEOTIDE SEQUENCE [LARGE SCALE GENOMIC DNA]</scope>
</reference>
<gene>
    <name evidence="2" type="ORF">AVEN_11250_1</name>
    <name evidence="3" type="ORF">AVEN_170241_1</name>
</gene>
<dbReference type="Proteomes" id="UP000499080">
    <property type="component" value="Unassembled WGS sequence"/>
</dbReference>
<protein>
    <submittedName>
        <fullName evidence="2">Uncharacterized protein</fullName>
    </submittedName>
</protein>
<accession>A0A4Y2RDR8</accession>
<evidence type="ECO:0000313" key="3">
    <source>
        <dbReference type="EMBL" id="GBN73959.1"/>
    </source>
</evidence>
<feature type="region of interest" description="Disordered" evidence="1">
    <location>
        <begin position="1"/>
        <end position="37"/>
    </location>
</feature>
<sequence length="100" mass="10985">QKKRQKDDGEEKSRTNPERADLCCSHADQDDDLLGNPSIYATPVSPDLGDEAPGLFVCQGANPPKRNIFVSPPRGSHKGLEFHLHFCSAMRAKQNLSPSL</sequence>
<proteinExistence type="predicted"/>
<comment type="caution">
    <text evidence="2">The sequence shown here is derived from an EMBL/GenBank/DDBJ whole genome shotgun (WGS) entry which is preliminary data.</text>
</comment>
<dbReference type="EMBL" id="BGPR01144317">
    <property type="protein sequence ID" value="GBN73897.1"/>
    <property type="molecule type" value="Genomic_DNA"/>
</dbReference>
<evidence type="ECO:0000313" key="2">
    <source>
        <dbReference type="EMBL" id="GBN73897.1"/>
    </source>
</evidence>
<dbReference type="AlphaFoldDB" id="A0A4Y2RDR8"/>
<dbReference type="EMBL" id="BGPR01144347">
    <property type="protein sequence ID" value="GBN73959.1"/>
    <property type="molecule type" value="Genomic_DNA"/>
</dbReference>
<evidence type="ECO:0000313" key="4">
    <source>
        <dbReference type="Proteomes" id="UP000499080"/>
    </source>
</evidence>
<organism evidence="2 4">
    <name type="scientific">Araneus ventricosus</name>
    <name type="common">Orbweaver spider</name>
    <name type="synonym">Epeira ventricosa</name>
    <dbReference type="NCBI Taxonomy" id="182803"/>
    <lineage>
        <taxon>Eukaryota</taxon>
        <taxon>Metazoa</taxon>
        <taxon>Ecdysozoa</taxon>
        <taxon>Arthropoda</taxon>
        <taxon>Chelicerata</taxon>
        <taxon>Arachnida</taxon>
        <taxon>Araneae</taxon>
        <taxon>Araneomorphae</taxon>
        <taxon>Entelegynae</taxon>
        <taxon>Araneoidea</taxon>
        <taxon>Araneidae</taxon>
        <taxon>Araneus</taxon>
    </lineage>
</organism>
<feature type="compositionally biased region" description="Basic and acidic residues" evidence="1">
    <location>
        <begin position="1"/>
        <end position="21"/>
    </location>
</feature>
<evidence type="ECO:0000256" key="1">
    <source>
        <dbReference type="SAM" id="MobiDB-lite"/>
    </source>
</evidence>